<reference evidence="8" key="1">
    <citation type="submission" date="2017-04" db="EMBL/GenBank/DDBJ databases">
        <title>Function of individual gut microbiota members based on whole genome sequencing of pure cultures obtained from chicken caecum.</title>
        <authorList>
            <person name="Medvecky M."/>
            <person name="Cejkova D."/>
            <person name="Polansky O."/>
            <person name="Karasova D."/>
            <person name="Kubasova T."/>
            <person name="Cizek A."/>
            <person name="Rychlik I."/>
        </authorList>
    </citation>
    <scope>NUCLEOTIDE SEQUENCE [LARGE SCALE GENOMIC DNA]</scope>
    <source>
        <strain evidence="8">An144</strain>
    </source>
</reference>
<dbReference type="SUPFAM" id="SSF103473">
    <property type="entry name" value="MFS general substrate transporter"/>
    <property type="match status" value="1"/>
</dbReference>
<evidence type="ECO:0000256" key="6">
    <source>
        <dbReference type="SAM" id="Phobius"/>
    </source>
</evidence>
<feature type="transmembrane region" description="Helical" evidence="6">
    <location>
        <begin position="82"/>
        <end position="103"/>
    </location>
</feature>
<evidence type="ECO:0000256" key="1">
    <source>
        <dbReference type="ARBA" id="ARBA00004651"/>
    </source>
</evidence>
<dbReference type="InterPro" id="IPR011701">
    <property type="entry name" value="MFS"/>
</dbReference>
<feature type="transmembrane region" description="Helical" evidence="6">
    <location>
        <begin position="109"/>
        <end position="133"/>
    </location>
</feature>
<dbReference type="GO" id="GO:0005886">
    <property type="term" value="C:plasma membrane"/>
    <property type="evidence" value="ECO:0007669"/>
    <property type="project" value="UniProtKB-SubCell"/>
</dbReference>
<comment type="subcellular location">
    <subcellularLocation>
        <location evidence="1">Cell membrane</location>
        <topology evidence="1">Multi-pass membrane protein</topology>
    </subcellularLocation>
</comment>
<keyword evidence="5 6" id="KW-0472">Membrane</keyword>
<feature type="transmembrane region" description="Helical" evidence="6">
    <location>
        <begin position="235"/>
        <end position="256"/>
    </location>
</feature>
<dbReference type="AlphaFoldDB" id="A0A1Y4QWN3"/>
<dbReference type="InterPro" id="IPR036259">
    <property type="entry name" value="MFS_trans_sf"/>
</dbReference>
<dbReference type="EMBL" id="NFLC01000017">
    <property type="protein sequence ID" value="OUQ09738.1"/>
    <property type="molecule type" value="Genomic_DNA"/>
</dbReference>
<dbReference type="Pfam" id="PF07690">
    <property type="entry name" value="MFS_1"/>
    <property type="match status" value="1"/>
</dbReference>
<gene>
    <name evidence="7" type="ORF">B5E88_08810</name>
</gene>
<evidence type="ECO:0000256" key="4">
    <source>
        <dbReference type="ARBA" id="ARBA00022989"/>
    </source>
</evidence>
<keyword evidence="3 6" id="KW-0812">Transmembrane</keyword>
<feature type="transmembrane region" description="Helical" evidence="6">
    <location>
        <begin position="302"/>
        <end position="320"/>
    </location>
</feature>
<dbReference type="GO" id="GO:0022857">
    <property type="term" value="F:transmembrane transporter activity"/>
    <property type="evidence" value="ECO:0007669"/>
    <property type="project" value="InterPro"/>
</dbReference>
<dbReference type="Proteomes" id="UP000196074">
    <property type="component" value="Unassembled WGS sequence"/>
</dbReference>
<sequence>MKSWVFKGVKKVLQNQSLSRLLLGRILTNIADSFINILIIWYFNEQYHSPVLLSVVFAVTSGIDALSFLLGPLVDHMKERRLLITSSLFQVMISMGLLGVVLAKNQLPNHLLASILVVGLALIYLFSSIIYPLETKILPKIVDKSQLVSANSLFQLAYKVLDISFNALATLFVAWFSLSVNFLLIFFTFFLATVMYRYFKIKADTITNVQSIATYHDYFQELLSGVRILRKAPQVYHLFLPLAFVNFFYAISLVALPMFSKLYISSSSIGYGIVLMTSSLGGIVGAFFLHRIKLDIAKPVRFIALMMLLSGLSQIGFSFLAPVQPIVSLSLFFMSSLTMSMMNIVFVTLEQQSIESAYLGRVSMLTESLISIMIPLGSLVAGLLLKFVPILLVESMEGFALVLACGYYRFIYQIPKNEPAR</sequence>
<dbReference type="CDD" id="cd06173">
    <property type="entry name" value="MFS_MefA_like"/>
    <property type="match status" value="1"/>
</dbReference>
<feature type="transmembrane region" description="Helical" evidence="6">
    <location>
        <begin position="369"/>
        <end position="392"/>
    </location>
</feature>
<proteinExistence type="predicted"/>
<dbReference type="PANTHER" id="PTHR23513:SF6">
    <property type="entry name" value="MAJOR FACILITATOR SUPERFAMILY ASSOCIATED DOMAIN-CONTAINING PROTEIN"/>
    <property type="match status" value="1"/>
</dbReference>
<comment type="caution">
    <text evidence="7">The sequence shown here is derived from an EMBL/GenBank/DDBJ whole genome shotgun (WGS) entry which is preliminary data.</text>
</comment>
<name>A0A1Y4QWN3_9ENTE</name>
<organism evidence="7 8">
    <name type="scientific">Enterococcus cecorum</name>
    <dbReference type="NCBI Taxonomy" id="44008"/>
    <lineage>
        <taxon>Bacteria</taxon>
        <taxon>Bacillati</taxon>
        <taxon>Bacillota</taxon>
        <taxon>Bacilli</taxon>
        <taxon>Lactobacillales</taxon>
        <taxon>Enterococcaceae</taxon>
        <taxon>Enterococcus</taxon>
    </lineage>
</organism>
<dbReference type="Gene3D" id="1.20.1250.20">
    <property type="entry name" value="MFS general substrate transporter like domains"/>
    <property type="match status" value="2"/>
</dbReference>
<evidence type="ECO:0000313" key="7">
    <source>
        <dbReference type="EMBL" id="OUQ09738.1"/>
    </source>
</evidence>
<feature type="transmembrane region" description="Helical" evidence="6">
    <location>
        <begin position="21"/>
        <end position="43"/>
    </location>
</feature>
<feature type="transmembrane region" description="Helical" evidence="6">
    <location>
        <begin position="49"/>
        <end position="70"/>
    </location>
</feature>
<evidence type="ECO:0000256" key="5">
    <source>
        <dbReference type="ARBA" id="ARBA00023136"/>
    </source>
</evidence>
<feature type="transmembrane region" description="Helical" evidence="6">
    <location>
        <begin position="268"/>
        <end position="290"/>
    </location>
</feature>
<evidence type="ECO:0000256" key="3">
    <source>
        <dbReference type="ARBA" id="ARBA00022692"/>
    </source>
</evidence>
<keyword evidence="2" id="KW-1003">Cell membrane</keyword>
<feature type="transmembrane region" description="Helical" evidence="6">
    <location>
        <begin position="153"/>
        <end position="176"/>
    </location>
</feature>
<evidence type="ECO:0008006" key="9">
    <source>
        <dbReference type="Google" id="ProtNLM"/>
    </source>
</evidence>
<evidence type="ECO:0000256" key="2">
    <source>
        <dbReference type="ARBA" id="ARBA00022475"/>
    </source>
</evidence>
<keyword evidence="4 6" id="KW-1133">Transmembrane helix</keyword>
<evidence type="ECO:0000313" key="8">
    <source>
        <dbReference type="Proteomes" id="UP000196074"/>
    </source>
</evidence>
<dbReference type="PANTHER" id="PTHR23513">
    <property type="entry name" value="INTEGRAL MEMBRANE EFFLUX PROTEIN-RELATED"/>
    <property type="match status" value="1"/>
</dbReference>
<feature type="transmembrane region" description="Helical" evidence="6">
    <location>
        <begin position="398"/>
        <end position="415"/>
    </location>
</feature>
<feature type="transmembrane region" description="Helical" evidence="6">
    <location>
        <begin position="326"/>
        <end position="349"/>
    </location>
</feature>
<feature type="transmembrane region" description="Helical" evidence="6">
    <location>
        <begin position="182"/>
        <end position="199"/>
    </location>
</feature>
<accession>A0A1Y4QWN3</accession>
<protein>
    <recommendedName>
        <fullName evidence="9">Major facilitator superfamily (MFS) profile domain-containing protein</fullName>
    </recommendedName>
</protein>